<dbReference type="OrthoDB" id="10261782at2759"/>
<feature type="non-terminal residue" evidence="1">
    <location>
        <position position="422"/>
    </location>
</feature>
<dbReference type="EMBL" id="KN832872">
    <property type="protein sequence ID" value="KIN05342.1"/>
    <property type="molecule type" value="Genomic_DNA"/>
</dbReference>
<dbReference type="PANTHER" id="PTHR35204">
    <property type="entry name" value="YALI0A21131P"/>
    <property type="match status" value="1"/>
</dbReference>
<reference evidence="2" key="2">
    <citation type="submission" date="2015-01" db="EMBL/GenBank/DDBJ databases">
        <title>Evolutionary Origins and Diversification of the Mycorrhizal Mutualists.</title>
        <authorList>
            <consortium name="DOE Joint Genome Institute"/>
            <consortium name="Mycorrhizal Genomics Consortium"/>
            <person name="Kohler A."/>
            <person name="Kuo A."/>
            <person name="Nagy L.G."/>
            <person name="Floudas D."/>
            <person name="Copeland A."/>
            <person name="Barry K.W."/>
            <person name="Cichocki N."/>
            <person name="Veneault-Fourrey C."/>
            <person name="LaButti K."/>
            <person name="Lindquist E.A."/>
            <person name="Lipzen A."/>
            <person name="Lundell T."/>
            <person name="Morin E."/>
            <person name="Murat C."/>
            <person name="Riley R."/>
            <person name="Ohm R."/>
            <person name="Sun H."/>
            <person name="Tunlid A."/>
            <person name="Henrissat B."/>
            <person name="Grigoriev I.V."/>
            <person name="Hibbett D.S."/>
            <person name="Martin F."/>
        </authorList>
    </citation>
    <scope>NUCLEOTIDE SEQUENCE [LARGE SCALE GENOMIC DNA]</scope>
    <source>
        <strain evidence="2">Zn</strain>
    </source>
</reference>
<dbReference type="InParanoid" id="A0A0C3HSV6"/>
<name>A0A0C3HSV6_OIDMZ</name>
<dbReference type="PANTHER" id="PTHR35204:SF1">
    <property type="entry name" value="ENTEROTOXIN"/>
    <property type="match status" value="1"/>
</dbReference>
<dbReference type="InterPro" id="IPR038921">
    <property type="entry name" value="YOR389W-like"/>
</dbReference>
<evidence type="ECO:0000313" key="2">
    <source>
        <dbReference type="Proteomes" id="UP000054321"/>
    </source>
</evidence>
<dbReference type="AlphaFoldDB" id="A0A0C3HSV6"/>
<evidence type="ECO:0000313" key="1">
    <source>
        <dbReference type="EMBL" id="KIN05342.1"/>
    </source>
</evidence>
<protein>
    <submittedName>
        <fullName evidence="1">Uncharacterized protein</fullName>
    </submittedName>
</protein>
<keyword evidence="2" id="KW-1185">Reference proteome</keyword>
<accession>A0A0C3HSV6</accession>
<organism evidence="1 2">
    <name type="scientific">Oidiodendron maius (strain Zn)</name>
    <dbReference type="NCBI Taxonomy" id="913774"/>
    <lineage>
        <taxon>Eukaryota</taxon>
        <taxon>Fungi</taxon>
        <taxon>Dikarya</taxon>
        <taxon>Ascomycota</taxon>
        <taxon>Pezizomycotina</taxon>
        <taxon>Leotiomycetes</taxon>
        <taxon>Leotiomycetes incertae sedis</taxon>
        <taxon>Myxotrichaceae</taxon>
        <taxon>Oidiodendron</taxon>
    </lineage>
</organism>
<reference evidence="1 2" key="1">
    <citation type="submission" date="2014-04" db="EMBL/GenBank/DDBJ databases">
        <authorList>
            <consortium name="DOE Joint Genome Institute"/>
            <person name="Kuo A."/>
            <person name="Martino E."/>
            <person name="Perotto S."/>
            <person name="Kohler A."/>
            <person name="Nagy L.G."/>
            <person name="Floudas D."/>
            <person name="Copeland A."/>
            <person name="Barry K.W."/>
            <person name="Cichocki N."/>
            <person name="Veneault-Fourrey C."/>
            <person name="LaButti K."/>
            <person name="Lindquist E.A."/>
            <person name="Lipzen A."/>
            <person name="Lundell T."/>
            <person name="Morin E."/>
            <person name="Murat C."/>
            <person name="Sun H."/>
            <person name="Tunlid A."/>
            <person name="Henrissat B."/>
            <person name="Grigoriev I.V."/>
            <person name="Hibbett D.S."/>
            <person name="Martin F."/>
            <person name="Nordberg H.P."/>
            <person name="Cantor M.N."/>
            <person name="Hua S.X."/>
        </authorList>
    </citation>
    <scope>NUCLEOTIDE SEQUENCE [LARGE SCALE GENOMIC DNA]</scope>
    <source>
        <strain evidence="1 2">Zn</strain>
    </source>
</reference>
<dbReference type="FunCoup" id="A0A0C3HSV6">
    <property type="interactions" value="27"/>
</dbReference>
<feature type="non-terminal residue" evidence="1">
    <location>
        <position position="1"/>
    </location>
</feature>
<proteinExistence type="predicted"/>
<dbReference type="HOGENOM" id="CLU_017366_2_1_1"/>
<gene>
    <name evidence="1" type="ORF">OIDMADRAFT_86064</name>
</gene>
<dbReference type="STRING" id="913774.A0A0C3HSV6"/>
<sequence length="422" mass="47983">VSVFPVTVPEGTLLYHGNAYAEVPKIPEWLAFEIEHSENFARKMIFSSRSSSGVQAVNEPDALFPESRGPRKFDPGYLHAYQANRPLRLLYFDGMSAATGSPLGTSDMQEYMFLNRTWNNDYGDIMPYAAALCKKGAEWGGVEGFVRMEAGFEIIKCNFSDGLDLISHNRRPHRATPEGQSEGWLFEWLRAVTLRYSGIDGSRIIVDFSSMIHAGFYPTNLTNPDPENSHLPRLVSADPAQIARIRSDAKNIWLEKTPRPSVDWQGVVDMIEKRFSDRLQYLATEPPIEPFLWEINVLLNTFINYESLSLEESIEACASHYLRPVDISTRQDRLIYAAVKEVTTRICSTLFQVRANLLAQRNANESGFEDNSKSVELIHELIAWLDWAAWRMCRPSCPYDQICLIAVSPFGNRDLHYNPRCV</sequence>
<dbReference type="Proteomes" id="UP000054321">
    <property type="component" value="Unassembled WGS sequence"/>
</dbReference>